<evidence type="ECO:0000256" key="1">
    <source>
        <dbReference type="PROSITE-ProRule" id="PRU00182"/>
    </source>
</evidence>
<dbReference type="SUPFAM" id="SSF55174">
    <property type="entry name" value="Alpha-L RNA-binding motif"/>
    <property type="match status" value="1"/>
</dbReference>
<evidence type="ECO:0000259" key="3">
    <source>
        <dbReference type="SMART" id="SM00363"/>
    </source>
</evidence>
<feature type="region of interest" description="Disordered" evidence="2">
    <location>
        <begin position="37"/>
        <end position="56"/>
    </location>
</feature>
<dbReference type="EMBL" id="QPJM01000014">
    <property type="protein sequence ID" value="RCW80397.1"/>
    <property type="molecule type" value="Genomic_DNA"/>
</dbReference>
<gene>
    <name evidence="4" type="ORF">C7476_114112</name>
</gene>
<proteinExistence type="predicted"/>
<dbReference type="OrthoDB" id="9797176at2"/>
<dbReference type="Proteomes" id="UP000253324">
    <property type="component" value="Unassembled WGS sequence"/>
</dbReference>
<reference evidence="4 5" key="1">
    <citation type="submission" date="2018-07" db="EMBL/GenBank/DDBJ databases">
        <title>Genomic Encyclopedia of Type Strains, Phase III (KMG-III): the genomes of soil and plant-associated and newly described type strains.</title>
        <authorList>
            <person name="Whitman W."/>
        </authorList>
    </citation>
    <scope>NUCLEOTIDE SEQUENCE [LARGE SCALE GENOMIC DNA]</scope>
    <source>
        <strain evidence="4 5">31-25a</strain>
    </source>
</reference>
<dbReference type="InterPro" id="IPR036986">
    <property type="entry name" value="S4_RNA-bd_sf"/>
</dbReference>
<keyword evidence="4" id="KW-0346">Stress response</keyword>
<dbReference type="GO" id="GO:0003723">
    <property type="term" value="F:RNA binding"/>
    <property type="evidence" value="ECO:0007669"/>
    <property type="project" value="UniProtKB-KW"/>
</dbReference>
<dbReference type="RefSeq" id="WP_114431776.1">
    <property type="nucleotide sequence ID" value="NZ_QPJM01000014.1"/>
</dbReference>
<feature type="region of interest" description="Disordered" evidence="2">
    <location>
        <begin position="81"/>
        <end position="140"/>
    </location>
</feature>
<dbReference type="Pfam" id="PF01479">
    <property type="entry name" value="S4"/>
    <property type="match status" value="1"/>
</dbReference>
<evidence type="ECO:0000313" key="5">
    <source>
        <dbReference type="Proteomes" id="UP000253324"/>
    </source>
</evidence>
<dbReference type="Gene3D" id="3.10.290.10">
    <property type="entry name" value="RNA-binding S4 domain"/>
    <property type="match status" value="1"/>
</dbReference>
<dbReference type="PROSITE" id="PS50889">
    <property type="entry name" value="S4"/>
    <property type="match status" value="1"/>
</dbReference>
<name>A0A368YNA6_9HYPH</name>
<sequence>MVGAPSNHDSARQRIDKWLFFARVVKSRALAAKLVSGGNVRSNRDKIDQPSHGVKPGDVLTITLDRRILIYKVVSGGTRRGPAEEARTLYEDISPPPPAKDGITALDGLPKRDAGSGRPTKRERRQVDRLMQNDDDNSGG</sequence>
<organism evidence="4 5">
    <name type="scientific">Phyllobacterium bourgognense</name>
    <dbReference type="NCBI Taxonomy" id="314236"/>
    <lineage>
        <taxon>Bacteria</taxon>
        <taxon>Pseudomonadati</taxon>
        <taxon>Pseudomonadota</taxon>
        <taxon>Alphaproteobacteria</taxon>
        <taxon>Hyphomicrobiales</taxon>
        <taxon>Phyllobacteriaceae</taxon>
        <taxon>Phyllobacterium</taxon>
    </lineage>
</organism>
<dbReference type="CDD" id="cd00165">
    <property type="entry name" value="S4"/>
    <property type="match status" value="1"/>
</dbReference>
<dbReference type="AlphaFoldDB" id="A0A368YNA6"/>
<evidence type="ECO:0000256" key="2">
    <source>
        <dbReference type="SAM" id="MobiDB-lite"/>
    </source>
</evidence>
<keyword evidence="5" id="KW-1185">Reference proteome</keyword>
<comment type="caution">
    <text evidence="4">The sequence shown here is derived from an EMBL/GenBank/DDBJ whole genome shotgun (WGS) entry which is preliminary data.</text>
</comment>
<protein>
    <submittedName>
        <fullName evidence="4">Heat shock protein Hsp15</fullName>
    </submittedName>
</protein>
<accession>A0A368YNA6</accession>
<evidence type="ECO:0000313" key="4">
    <source>
        <dbReference type="EMBL" id="RCW80397.1"/>
    </source>
</evidence>
<feature type="domain" description="RNA-binding S4" evidence="3">
    <location>
        <begin position="13"/>
        <end position="74"/>
    </location>
</feature>
<keyword evidence="1" id="KW-0694">RNA-binding</keyword>
<dbReference type="InterPro" id="IPR002942">
    <property type="entry name" value="S4_RNA-bd"/>
</dbReference>
<dbReference type="SMART" id="SM00363">
    <property type="entry name" value="S4"/>
    <property type="match status" value="1"/>
</dbReference>
<feature type="compositionally biased region" description="Basic and acidic residues" evidence="2">
    <location>
        <begin position="81"/>
        <end position="90"/>
    </location>
</feature>